<dbReference type="OMA" id="EIGMRSV"/>
<dbReference type="OrthoDB" id="2864555at2759"/>
<keyword evidence="2" id="KW-1185">Reference proteome</keyword>
<reference evidence="2" key="1">
    <citation type="journal article" date="2017" name="Nat. Ecol. Evol.">
        <title>Genome expansion and lineage-specific genetic innovations in the forest pathogenic fungi Armillaria.</title>
        <authorList>
            <person name="Sipos G."/>
            <person name="Prasanna A.N."/>
            <person name="Walter M.C."/>
            <person name="O'Connor E."/>
            <person name="Balint B."/>
            <person name="Krizsan K."/>
            <person name="Kiss B."/>
            <person name="Hess J."/>
            <person name="Varga T."/>
            <person name="Slot J."/>
            <person name="Riley R."/>
            <person name="Boka B."/>
            <person name="Rigling D."/>
            <person name="Barry K."/>
            <person name="Lee J."/>
            <person name="Mihaltcheva S."/>
            <person name="LaButti K."/>
            <person name="Lipzen A."/>
            <person name="Waldron R."/>
            <person name="Moloney N.M."/>
            <person name="Sperisen C."/>
            <person name="Kredics L."/>
            <person name="Vagvoelgyi C."/>
            <person name="Patrignani A."/>
            <person name="Fitzpatrick D."/>
            <person name="Nagy I."/>
            <person name="Doyle S."/>
            <person name="Anderson J.B."/>
            <person name="Grigoriev I.V."/>
            <person name="Gueldener U."/>
            <person name="Muensterkoetter M."/>
            <person name="Nagy L.G."/>
        </authorList>
    </citation>
    <scope>NUCLEOTIDE SEQUENCE [LARGE SCALE GENOMIC DNA]</scope>
    <source>
        <strain evidence="2">Ar21-2</strain>
    </source>
</reference>
<organism evidence="1 2">
    <name type="scientific">Armillaria gallica</name>
    <name type="common">Bulbous honey fungus</name>
    <name type="synonym">Armillaria bulbosa</name>
    <dbReference type="NCBI Taxonomy" id="47427"/>
    <lineage>
        <taxon>Eukaryota</taxon>
        <taxon>Fungi</taxon>
        <taxon>Dikarya</taxon>
        <taxon>Basidiomycota</taxon>
        <taxon>Agaricomycotina</taxon>
        <taxon>Agaricomycetes</taxon>
        <taxon>Agaricomycetidae</taxon>
        <taxon>Agaricales</taxon>
        <taxon>Marasmiineae</taxon>
        <taxon>Physalacriaceae</taxon>
        <taxon>Armillaria</taxon>
    </lineage>
</organism>
<accession>A0A2H3EAH3</accession>
<name>A0A2H3EAH3_ARMGA</name>
<protein>
    <submittedName>
        <fullName evidence="1">Uncharacterized protein</fullName>
    </submittedName>
</protein>
<dbReference type="Proteomes" id="UP000217790">
    <property type="component" value="Unassembled WGS sequence"/>
</dbReference>
<dbReference type="EMBL" id="KZ293650">
    <property type="protein sequence ID" value="PBK96646.1"/>
    <property type="molecule type" value="Genomic_DNA"/>
</dbReference>
<dbReference type="InParanoid" id="A0A2H3EAH3"/>
<evidence type="ECO:0000313" key="1">
    <source>
        <dbReference type="EMBL" id="PBK96646.1"/>
    </source>
</evidence>
<sequence length="184" mass="20883">MNHIPIVEHREVARDGEVTLSKADIPSKRRVRIVDFISRPARASPRDFRGDKPGKREKSFHLILGRHSRTQMDPEGTGRRRIIHSRRSSWARNPTALVIQTEETRLFNPFGDAEPSGTTPRVPLERDPFLEIGMRSVDAVQKPIYSAPMEMASPSQVEIVDPSKHFIPVDLGTVIDKQDMETDI</sequence>
<proteinExistence type="predicted"/>
<gene>
    <name evidence="1" type="ORF">ARMGADRAFT_1010243</name>
</gene>
<dbReference type="AlphaFoldDB" id="A0A2H3EAH3"/>
<evidence type="ECO:0000313" key="2">
    <source>
        <dbReference type="Proteomes" id="UP000217790"/>
    </source>
</evidence>